<evidence type="ECO:0000313" key="3">
    <source>
        <dbReference type="Proteomes" id="UP000010931"/>
    </source>
</evidence>
<protein>
    <submittedName>
        <fullName evidence="2">Uncharacterized protein</fullName>
    </submittedName>
</protein>
<dbReference type="PATRIC" id="fig|698760.3.peg.4371"/>
<evidence type="ECO:0000256" key="1">
    <source>
        <dbReference type="SAM" id="MobiDB-lite"/>
    </source>
</evidence>
<comment type="caution">
    <text evidence="2">The sequence shown here is derived from an EMBL/GenBank/DDBJ whole genome shotgun (WGS) entry which is preliminary data.</text>
</comment>
<feature type="region of interest" description="Disordered" evidence="1">
    <location>
        <begin position="1"/>
        <end position="21"/>
    </location>
</feature>
<proteinExistence type="predicted"/>
<keyword evidence="3" id="KW-1185">Reference proteome</keyword>
<gene>
    <name evidence="2" type="ORF">STRTUCAR8_03766</name>
</gene>
<organism evidence="2 3">
    <name type="scientific">Streptomyces turgidiscabies (strain Car8)</name>
    <dbReference type="NCBI Taxonomy" id="698760"/>
    <lineage>
        <taxon>Bacteria</taxon>
        <taxon>Bacillati</taxon>
        <taxon>Actinomycetota</taxon>
        <taxon>Actinomycetes</taxon>
        <taxon>Kitasatosporales</taxon>
        <taxon>Streptomycetaceae</taxon>
        <taxon>Streptomyces</taxon>
    </lineage>
</organism>
<reference evidence="2 3" key="1">
    <citation type="journal article" date="2011" name="Plasmid">
        <title>Streptomyces turgidiscabies Car8 contains a modular pathogenicity island that shares virulence genes with other actinobacterial plant pathogens.</title>
        <authorList>
            <person name="Huguet-Tapia J.C."/>
            <person name="Badger J.H."/>
            <person name="Loria R."/>
            <person name="Pettis G.S."/>
        </authorList>
    </citation>
    <scope>NUCLEOTIDE SEQUENCE [LARGE SCALE GENOMIC DNA]</scope>
    <source>
        <strain evidence="2 3">Car8</strain>
    </source>
</reference>
<dbReference type="Proteomes" id="UP000010931">
    <property type="component" value="Unassembled WGS sequence"/>
</dbReference>
<evidence type="ECO:0000313" key="2">
    <source>
        <dbReference type="EMBL" id="ELP66873.1"/>
    </source>
</evidence>
<accession>L7F5L4</accession>
<name>L7F5L4_STRT8</name>
<dbReference type="EMBL" id="AEJB01000323">
    <property type="protein sequence ID" value="ELP66873.1"/>
    <property type="molecule type" value="Genomic_DNA"/>
</dbReference>
<dbReference type="AlphaFoldDB" id="L7F5L4"/>
<sequence>MGTGGQLGSAIHSGLPEDVRPDRFGRATVELRLFNTHNSICNASLRNTRGCA</sequence>